<organism evidence="2 3">
    <name type="scientific">Serinicoccus hydrothermalis</name>
    <dbReference type="NCBI Taxonomy" id="1758689"/>
    <lineage>
        <taxon>Bacteria</taxon>
        <taxon>Bacillati</taxon>
        <taxon>Actinomycetota</taxon>
        <taxon>Actinomycetes</taxon>
        <taxon>Micrococcales</taxon>
        <taxon>Ornithinimicrobiaceae</taxon>
        <taxon>Serinicoccus</taxon>
    </lineage>
</organism>
<dbReference type="Proteomes" id="UP000092482">
    <property type="component" value="Chromosome"/>
</dbReference>
<dbReference type="InterPro" id="IPR011437">
    <property type="entry name" value="DUF1540"/>
</dbReference>
<accession>A0A1B1NCP2</accession>
<reference evidence="2 3" key="1">
    <citation type="submission" date="2016-03" db="EMBL/GenBank/DDBJ databases">
        <title>Shallow-sea hydrothermal system.</title>
        <authorList>
            <person name="Tang K."/>
        </authorList>
    </citation>
    <scope>NUCLEOTIDE SEQUENCE [LARGE SCALE GENOMIC DNA]</scope>
    <source>
        <strain evidence="2 3">JLT9</strain>
    </source>
</reference>
<proteinExistence type="predicted"/>
<dbReference type="PATRIC" id="fig|1758689.4.peg.1877"/>
<dbReference type="STRING" id="1758689.SGUI_1813"/>
<dbReference type="AlphaFoldDB" id="A0A1B1NCP2"/>
<dbReference type="KEGG" id="serj:SGUI_1813"/>
<evidence type="ECO:0000259" key="1">
    <source>
        <dbReference type="Pfam" id="PF07561"/>
    </source>
</evidence>
<protein>
    <recommendedName>
        <fullName evidence="1">DUF1540 domain-containing protein</fullName>
    </recommendedName>
</protein>
<sequence>MATMTAITSCAATTCAYNKGGCSAEAVTIAGDSNGASCGTFVELDVRGGLPVAEGHVGACQRLECAHNKDLMCTAEAITVGGDTANCLSYTAS</sequence>
<keyword evidence="3" id="KW-1185">Reference proteome</keyword>
<dbReference type="OrthoDB" id="3213529at2"/>
<feature type="domain" description="DUF1540" evidence="1">
    <location>
        <begin position="9"/>
        <end position="41"/>
    </location>
</feature>
<dbReference type="Pfam" id="PF07561">
    <property type="entry name" value="DUF1540"/>
    <property type="match status" value="2"/>
</dbReference>
<gene>
    <name evidence="2" type="ORF">SGUI_1813</name>
</gene>
<evidence type="ECO:0000313" key="3">
    <source>
        <dbReference type="Proteomes" id="UP000092482"/>
    </source>
</evidence>
<feature type="domain" description="DUF1540" evidence="1">
    <location>
        <begin position="60"/>
        <end position="84"/>
    </location>
</feature>
<dbReference type="EMBL" id="CP014989">
    <property type="protein sequence ID" value="ANS79209.1"/>
    <property type="molecule type" value="Genomic_DNA"/>
</dbReference>
<dbReference type="RefSeq" id="WP_066639122.1">
    <property type="nucleotide sequence ID" value="NZ_CP014989.1"/>
</dbReference>
<evidence type="ECO:0000313" key="2">
    <source>
        <dbReference type="EMBL" id="ANS79209.1"/>
    </source>
</evidence>
<name>A0A1B1NCP2_9MICO</name>